<sequence>MPEDSETRPRVTLPQGTVVGVTQHGAYPKPVDAFLGIPYALPPTGDRRFRPPVPVEEDASGEKVIDASRFGPRAPAKQFLIIGPKLEESEDCLTANVFRPASATGTGNGDKKLLPVAIYMHGGAFNRGNAAMHDTASMVGWAAAETAPFVAVSFGYRIGALGFLPSSLSAKEGALNLGLKDQIVLMEWVRENIHLFGGDKDNVTLIGLSAGAHSIGHHLLNYEEGKPPLFHRAVMESGAPTSRAVRHFDAEIHEQQFKDFLEAVKCPTTAQSSSEEVFKYLRSLPTEAIAAAQTKVFYEYNPSLRWAFQPVIDGEIIRRRPIDAWRQGLWHRVPILTGFNGNEGSLYVNKAMETSEQFTQFWKTLLPQLSDADVRKINELYPDPTADPASPYKVEGPLAEKDGVGKMYKRIEAAYAHYAYVAPARQTAHLASAGGRGDGDAKEGGGVPVYLYHWAQQKTLVNGAAHGENMLYEVRDPGVCGVSPGQNELARVLHAYVTSFICTGDPNGVSGGVERPRWEAHDNGGEGKRMKMVFGKGNEEFVGDGKGKPTPPPAELVEDVWAGTESDFWWDKVEISQQ</sequence>
<dbReference type="SUPFAM" id="SSF53474">
    <property type="entry name" value="alpha/beta-Hydrolases"/>
    <property type="match status" value="1"/>
</dbReference>
<reference evidence="5 6" key="1">
    <citation type="journal article" date="2024" name="IMA Fungus">
        <title>Apiospora arundinis, a panoply of carbohydrate-active enzymes and secondary metabolites.</title>
        <authorList>
            <person name="Sorensen T."/>
            <person name="Petersen C."/>
            <person name="Muurmann A.T."/>
            <person name="Christiansen J.V."/>
            <person name="Brundto M.L."/>
            <person name="Overgaard C.K."/>
            <person name="Boysen A.T."/>
            <person name="Wollenberg R.D."/>
            <person name="Larsen T.O."/>
            <person name="Sorensen J.L."/>
            <person name="Nielsen K.L."/>
            <person name="Sondergaard T.E."/>
        </authorList>
    </citation>
    <scope>NUCLEOTIDE SEQUENCE [LARGE SCALE GENOMIC DNA]</scope>
    <source>
        <strain evidence="5 6">AAU 773</strain>
    </source>
</reference>
<dbReference type="PANTHER" id="PTHR11559">
    <property type="entry name" value="CARBOXYLESTERASE"/>
    <property type="match status" value="1"/>
</dbReference>
<comment type="caution">
    <text evidence="5">The sequence shown here is derived from an EMBL/GenBank/DDBJ whole genome shotgun (WGS) entry which is preliminary data.</text>
</comment>
<accession>A0ABR2JGA6</accession>
<evidence type="ECO:0000259" key="4">
    <source>
        <dbReference type="Pfam" id="PF00135"/>
    </source>
</evidence>
<dbReference type="Pfam" id="PF00135">
    <property type="entry name" value="COesterase"/>
    <property type="match status" value="1"/>
</dbReference>
<dbReference type="InterPro" id="IPR050309">
    <property type="entry name" value="Type-B_Carboxylest/Lipase"/>
</dbReference>
<organism evidence="5 6">
    <name type="scientific">Apiospora arundinis</name>
    <dbReference type="NCBI Taxonomy" id="335852"/>
    <lineage>
        <taxon>Eukaryota</taxon>
        <taxon>Fungi</taxon>
        <taxon>Dikarya</taxon>
        <taxon>Ascomycota</taxon>
        <taxon>Pezizomycotina</taxon>
        <taxon>Sordariomycetes</taxon>
        <taxon>Xylariomycetidae</taxon>
        <taxon>Amphisphaeriales</taxon>
        <taxon>Apiosporaceae</taxon>
        <taxon>Apiospora</taxon>
    </lineage>
</organism>
<dbReference type="Gene3D" id="3.40.50.1820">
    <property type="entry name" value="alpha/beta hydrolase"/>
    <property type="match status" value="1"/>
</dbReference>
<dbReference type="InterPro" id="IPR002018">
    <property type="entry name" value="CarbesteraseB"/>
</dbReference>
<name>A0ABR2JGA6_9PEZI</name>
<protein>
    <recommendedName>
        <fullName evidence="3">Carboxylic ester hydrolase</fullName>
        <ecNumber evidence="3">3.1.1.-</ecNumber>
    </recommendedName>
</protein>
<feature type="domain" description="Carboxylesterase type B" evidence="4">
    <location>
        <begin position="9"/>
        <end position="521"/>
    </location>
</feature>
<evidence type="ECO:0000256" key="3">
    <source>
        <dbReference type="RuleBase" id="RU361235"/>
    </source>
</evidence>
<gene>
    <name evidence="5" type="ORF">PGQ11_001836</name>
</gene>
<evidence type="ECO:0000313" key="6">
    <source>
        <dbReference type="Proteomes" id="UP001390339"/>
    </source>
</evidence>
<evidence type="ECO:0000256" key="2">
    <source>
        <dbReference type="ARBA" id="ARBA00022801"/>
    </source>
</evidence>
<keyword evidence="6" id="KW-1185">Reference proteome</keyword>
<dbReference type="InterPro" id="IPR019826">
    <property type="entry name" value="Carboxylesterase_B_AS"/>
</dbReference>
<proteinExistence type="inferred from homology"/>
<evidence type="ECO:0000313" key="5">
    <source>
        <dbReference type="EMBL" id="KAK8876890.1"/>
    </source>
</evidence>
<keyword evidence="2 3" id="KW-0378">Hydrolase</keyword>
<dbReference type="InterPro" id="IPR029058">
    <property type="entry name" value="AB_hydrolase_fold"/>
</dbReference>
<dbReference type="PROSITE" id="PS00122">
    <property type="entry name" value="CARBOXYLESTERASE_B_1"/>
    <property type="match status" value="1"/>
</dbReference>
<dbReference type="Proteomes" id="UP001390339">
    <property type="component" value="Unassembled WGS sequence"/>
</dbReference>
<dbReference type="EMBL" id="JAPCWZ010000002">
    <property type="protein sequence ID" value="KAK8876890.1"/>
    <property type="molecule type" value="Genomic_DNA"/>
</dbReference>
<evidence type="ECO:0000256" key="1">
    <source>
        <dbReference type="ARBA" id="ARBA00005964"/>
    </source>
</evidence>
<dbReference type="EC" id="3.1.1.-" evidence="3"/>
<comment type="similarity">
    <text evidence="1 3">Belongs to the type-B carboxylesterase/lipase family.</text>
</comment>